<reference evidence="1" key="1">
    <citation type="thesis" date="2020" institute="ProQuest LLC" country="789 East Eisenhower Parkway, Ann Arbor, MI, USA">
        <title>Comparative Genomics and Chromosome Evolution.</title>
        <authorList>
            <person name="Mudd A.B."/>
        </authorList>
    </citation>
    <scope>NUCLEOTIDE SEQUENCE</scope>
    <source>
        <strain evidence="1">237g6f4</strain>
        <tissue evidence="1">Blood</tissue>
    </source>
</reference>
<gene>
    <name evidence="1" type="ORF">GDO81_003749</name>
</gene>
<dbReference type="EMBL" id="WNYA01000010">
    <property type="protein sequence ID" value="KAG8554291.1"/>
    <property type="molecule type" value="Genomic_DNA"/>
</dbReference>
<sequence length="114" mass="13330">MEHCPSNRSVPGPPSSQGRECLFRLIYLPSEMSRLWRLGGRYPTHECTSYHFKETLQILFTSPLPFASISYLSPFVYSTFYIPPSYLSPLSIRELPCLFSRILSQYFFVFLYLI</sequence>
<comment type="caution">
    <text evidence="1">The sequence shown here is derived from an EMBL/GenBank/DDBJ whole genome shotgun (WGS) entry which is preliminary data.</text>
</comment>
<keyword evidence="2" id="KW-1185">Reference proteome</keyword>
<proteinExistence type="predicted"/>
<organism evidence="1 2">
    <name type="scientific">Engystomops pustulosus</name>
    <name type="common">Tungara frog</name>
    <name type="synonym">Physalaemus pustulosus</name>
    <dbReference type="NCBI Taxonomy" id="76066"/>
    <lineage>
        <taxon>Eukaryota</taxon>
        <taxon>Metazoa</taxon>
        <taxon>Chordata</taxon>
        <taxon>Craniata</taxon>
        <taxon>Vertebrata</taxon>
        <taxon>Euteleostomi</taxon>
        <taxon>Amphibia</taxon>
        <taxon>Batrachia</taxon>
        <taxon>Anura</taxon>
        <taxon>Neobatrachia</taxon>
        <taxon>Hyloidea</taxon>
        <taxon>Leptodactylidae</taxon>
        <taxon>Leiuperinae</taxon>
        <taxon>Engystomops</taxon>
    </lineage>
</organism>
<evidence type="ECO:0000313" key="1">
    <source>
        <dbReference type="EMBL" id="KAG8554291.1"/>
    </source>
</evidence>
<dbReference type="Proteomes" id="UP000824782">
    <property type="component" value="Unassembled WGS sequence"/>
</dbReference>
<name>A0AAV6ZYU2_ENGPU</name>
<accession>A0AAV6ZYU2</accession>
<protein>
    <submittedName>
        <fullName evidence="1">Uncharacterized protein</fullName>
    </submittedName>
</protein>
<dbReference type="AlphaFoldDB" id="A0AAV6ZYU2"/>
<evidence type="ECO:0000313" key="2">
    <source>
        <dbReference type="Proteomes" id="UP000824782"/>
    </source>
</evidence>